<evidence type="ECO:0000256" key="2">
    <source>
        <dbReference type="SAM" id="Phobius"/>
    </source>
</evidence>
<dbReference type="GO" id="GO:0016020">
    <property type="term" value="C:membrane"/>
    <property type="evidence" value="ECO:0007669"/>
    <property type="project" value="GOC"/>
</dbReference>
<dbReference type="RefSeq" id="WP_074203945.1">
    <property type="nucleotide sequence ID" value="NZ_FSQW01000001.1"/>
</dbReference>
<evidence type="ECO:0000256" key="1">
    <source>
        <dbReference type="SAM" id="MobiDB-lite"/>
    </source>
</evidence>
<feature type="transmembrane region" description="Helical" evidence="2">
    <location>
        <begin position="227"/>
        <end position="253"/>
    </location>
</feature>
<dbReference type="PANTHER" id="PTHR12879:SF8">
    <property type="entry name" value="SPHINGOLIPID DELTA(4)-DESATURASE DES1"/>
    <property type="match status" value="1"/>
</dbReference>
<keyword evidence="2" id="KW-0812">Transmembrane</keyword>
<dbReference type="GO" id="GO:0042284">
    <property type="term" value="F:sphingolipid delta-4 desaturase activity"/>
    <property type="evidence" value="ECO:0007669"/>
    <property type="project" value="TreeGrafter"/>
</dbReference>
<dbReference type="CDD" id="cd03510">
    <property type="entry name" value="Rhizobitoxine-FADS-like"/>
    <property type="match status" value="1"/>
</dbReference>
<dbReference type="OrthoDB" id="9792534at2"/>
<dbReference type="Proteomes" id="UP000185192">
    <property type="component" value="Unassembled WGS sequence"/>
</dbReference>
<dbReference type="EMBL" id="FSQW01000001">
    <property type="protein sequence ID" value="SIN61732.1"/>
    <property type="molecule type" value="Genomic_DNA"/>
</dbReference>
<dbReference type="InterPro" id="IPR005804">
    <property type="entry name" value="FA_desaturase_dom"/>
</dbReference>
<proteinExistence type="predicted"/>
<feature type="region of interest" description="Disordered" evidence="1">
    <location>
        <begin position="182"/>
        <end position="204"/>
    </location>
</feature>
<gene>
    <name evidence="4" type="ORF">SAMN02745824_0946</name>
</gene>
<protein>
    <submittedName>
        <fullName evidence="4">Fatty acid desaturase</fullName>
    </submittedName>
</protein>
<dbReference type="STRING" id="1123272.SAMN02745824_0946"/>
<feature type="transmembrane region" description="Helical" evidence="2">
    <location>
        <begin position="30"/>
        <end position="49"/>
    </location>
</feature>
<evidence type="ECO:0000313" key="5">
    <source>
        <dbReference type="Proteomes" id="UP000185192"/>
    </source>
</evidence>
<name>A0A1N6CT89_9SPHN</name>
<organism evidence="4 5">
    <name type="scientific">Parasphingorhabdus marina DSM 22363</name>
    <dbReference type="NCBI Taxonomy" id="1123272"/>
    <lineage>
        <taxon>Bacteria</taxon>
        <taxon>Pseudomonadati</taxon>
        <taxon>Pseudomonadota</taxon>
        <taxon>Alphaproteobacteria</taxon>
        <taxon>Sphingomonadales</taxon>
        <taxon>Sphingomonadaceae</taxon>
        <taxon>Parasphingorhabdus</taxon>
    </lineage>
</organism>
<keyword evidence="2" id="KW-0472">Membrane</keyword>
<reference evidence="5" key="1">
    <citation type="submission" date="2016-11" db="EMBL/GenBank/DDBJ databases">
        <authorList>
            <person name="Varghese N."/>
            <person name="Submissions S."/>
        </authorList>
    </citation>
    <scope>NUCLEOTIDE SEQUENCE [LARGE SCALE GENOMIC DNA]</scope>
    <source>
        <strain evidence="5">DSM 22363</strain>
    </source>
</reference>
<evidence type="ECO:0000259" key="3">
    <source>
        <dbReference type="Pfam" id="PF00487"/>
    </source>
</evidence>
<evidence type="ECO:0000313" key="4">
    <source>
        <dbReference type="EMBL" id="SIN61732.1"/>
    </source>
</evidence>
<feature type="transmembrane region" description="Helical" evidence="2">
    <location>
        <begin position="55"/>
        <end position="71"/>
    </location>
</feature>
<dbReference type="Pfam" id="PF00487">
    <property type="entry name" value="FA_desaturase"/>
    <property type="match status" value="1"/>
</dbReference>
<keyword evidence="5" id="KW-1185">Reference proteome</keyword>
<dbReference type="GO" id="GO:0046513">
    <property type="term" value="P:ceramide biosynthetic process"/>
    <property type="evidence" value="ECO:0007669"/>
    <property type="project" value="TreeGrafter"/>
</dbReference>
<feature type="domain" description="Fatty acid desaturase" evidence="3">
    <location>
        <begin position="54"/>
        <end position="328"/>
    </location>
</feature>
<dbReference type="PANTHER" id="PTHR12879">
    <property type="entry name" value="SPHINGOLIPID DELTA 4 DESATURASE/C-4 HYDROXYLASE PROTEIN DES2"/>
    <property type="match status" value="1"/>
</dbReference>
<keyword evidence="2" id="KW-1133">Transmembrane helix</keyword>
<dbReference type="AlphaFoldDB" id="A0A1N6CT89"/>
<sequence length="354" mass="39592">MPAVKAARPLDIFNRDDWERLTKVSNWRGIWLMLHAWAMVALVCGGTALIWKWHWLAGLIATPFAIALIGGRQLGLSILMHEGAHGLLHPNRKINNFVGQWLTGAATGSDLHSYRAYHLTHHKFTQQPEDPDLGLSKPFPTTRASMRRKVIRDLTGQTFFKQRSNQFAVAWKGLKAMWSERQDDELQSPKRDTSAGTPFNRNGAAGVAAPVTNLDGAKRTTRTVGRFLLIQFAVLAISLATLGIGPFLVWIVALATGFQLFLRIRNIAEHACTRTGGDDPFTHARTTYANFVERLTVAPYWVNYHSEHHLFMGLPCYSLAEAHELLKTGGMERRMTISPGYLDILRTVTSPVSD</sequence>
<accession>A0A1N6CT89</accession>